<dbReference type="Pfam" id="PF13181">
    <property type="entry name" value="TPR_8"/>
    <property type="match status" value="1"/>
</dbReference>
<dbReference type="EMBL" id="KN847525">
    <property type="protein sequence ID" value="KIV88455.1"/>
    <property type="molecule type" value="Genomic_DNA"/>
</dbReference>
<keyword evidence="4" id="KW-1185">Reference proteome</keyword>
<dbReference type="SUPFAM" id="SSF48452">
    <property type="entry name" value="TPR-like"/>
    <property type="match status" value="1"/>
</dbReference>
<dbReference type="Gene3D" id="1.25.40.10">
    <property type="entry name" value="Tetratricopeptide repeat domain"/>
    <property type="match status" value="1"/>
</dbReference>
<feature type="compositionally biased region" description="Basic and acidic residues" evidence="2">
    <location>
        <begin position="414"/>
        <end position="425"/>
    </location>
</feature>
<feature type="repeat" description="TPR" evidence="1">
    <location>
        <begin position="92"/>
        <end position="125"/>
    </location>
</feature>
<dbReference type="GeneID" id="27325983"/>
<feature type="region of interest" description="Disordered" evidence="2">
    <location>
        <begin position="381"/>
        <end position="425"/>
    </location>
</feature>
<evidence type="ECO:0000256" key="1">
    <source>
        <dbReference type="PROSITE-ProRule" id="PRU00339"/>
    </source>
</evidence>
<protein>
    <submittedName>
        <fullName evidence="3">Uncharacterized protein</fullName>
    </submittedName>
</protein>
<dbReference type="OMA" id="ETYMTDL"/>
<dbReference type="STRING" id="212818.A0A0D1WI20"/>
<dbReference type="VEuPathDB" id="FungiDB:PV10_08138"/>
<keyword evidence="1" id="KW-0802">TPR repeat</keyword>
<dbReference type="CDD" id="cd24142">
    <property type="entry name" value="ACL4-like"/>
    <property type="match status" value="1"/>
</dbReference>
<feature type="compositionally biased region" description="Polar residues" evidence="2">
    <location>
        <begin position="18"/>
        <end position="30"/>
    </location>
</feature>
<dbReference type="HOGENOM" id="CLU_040959_2_1_1"/>
<dbReference type="PROSITE" id="PS50005">
    <property type="entry name" value="TPR"/>
    <property type="match status" value="1"/>
</dbReference>
<feature type="compositionally biased region" description="Basic residues" evidence="2">
    <location>
        <begin position="1"/>
        <end position="11"/>
    </location>
</feature>
<dbReference type="InterPro" id="IPR019734">
    <property type="entry name" value="TPR_rpt"/>
</dbReference>
<feature type="compositionally biased region" description="Acidic residues" evidence="2">
    <location>
        <begin position="389"/>
        <end position="413"/>
    </location>
</feature>
<dbReference type="AlphaFoldDB" id="A0A0D1WI20"/>
<evidence type="ECO:0000256" key="2">
    <source>
        <dbReference type="SAM" id="MobiDB-lite"/>
    </source>
</evidence>
<dbReference type="OrthoDB" id="1914839at2759"/>
<organism evidence="3 4">
    <name type="scientific">Exophiala mesophila</name>
    <name type="common">Black yeast-like fungus</name>
    <dbReference type="NCBI Taxonomy" id="212818"/>
    <lineage>
        <taxon>Eukaryota</taxon>
        <taxon>Fungi</taxon>
        <taxon>Dikarya</taxon>
        <taxon>Ascomycota</taxon>
        <taxon>Pezizomycotina</taxon>
        <taxon>Eurotiomycetes</taxon>
        <taxon>Chaetothyriomycetidae</taxon>
        <taxon>Chaetothyriales</taxon>
        <taxon>Herpotrichiellaceae</taxon>
        <taxon>Exophiala</taxon>
    </lineage>
</organism>
<dbReference type="Proteomes" id="UP000054302">
    <property type="component" value="Unassembled WGS sequence"/>
</dbReference>
<feature type="region of interest" description="Disordered" evidence="2">
    <location>
        <begin position="1"/>
        <end position="30"/>
    </location>
</feature>
<dbReference type="RefSeq" id="XP_016220029.1">
    <property type="nucleotide sequence ID" value="XM_016373118.1"/>
</dbReference>
<dbReference type="InterPro" id="IPR011990">
    <property type="entry name" value="TPR-like_helical_dom_sf"/>
</dbReference>
<name>A0A0D1WI20_EXOME</name>
<sequence length="425" mass="47215">MGKTRTKTHSKSGKDILHSTTSPLVKSARTKASSRSIEDLLTEAAALLEQSQPELALPLAEEALRRLEAESDHNNDIDTLLQLAAQGQPTLPIILNVYGEIQLSLGNLETARQSFLRSTQIDPDGALISAEPYLWLAQLSEPGGRDSIEYFVKATEVLRNEIDVLSDTNEGSAAGGAVALAPEIEAVVGEKRAKLAEALCAMAEVYMTDLSWEEDAESRCEAYVTEAVAVCPEPLSAGALQTLASVRISQERLDDARQALKRSLEIWKDIPVEVESESRPDFATRVSLSRLLMEVEVETDAMRVIEELIREDDQSVECWYLGGWCQVLMSNKDQETRSAEEQTKLLEQAKSWLDSCLRLYRVQEYEDERLRDHAKELVHDLNTRLGVEDGGDEDDDDAAWEDEDDEGSDDDDLEVRSDDGDVKMS</sequence>
<reference evidence="3 4" key="1">
    <citation type="submission" date="2015-01" db="EMBL/GenBank/DDBJ databases">
        <title>The Genome Sequence of Exophiala mesophila CBS40295.</title>
        <authorList>
            <consortium name="The Broad Institute Genomics Platform"/>
            <person name="Cuomo C."/>
            <person name="de Hoog S."/>
            <person name="Gorbushina A."/>
            <person name="Stielow B."/>
            <person name="Teixiera M."/>
            <person name="Abouelleil A."/>
            <person name="Chapman S.B."/>
            <person name="Priest M."/>
            <person name="Young S.K."/>
            <person name="Wortman J."/>
            <person name="Nusbaum C."/>
            <person name="Birren B."/>
        </authorList>
    </citation>
    <scope>NUCLEOTIDE SEQUENCE [LARGE SCALE GENOMIC DNA]</scope>
    <source>
        <strain evidence="3 4">CBS 40295</strain>
    </source>
</reference>
<proteinExistence type="predicted"/>
<evidence type="ECO:0000313" key="3">
    <source>
        <dbReference type="EMBL" id="KIV88455.1"/>
    </source>
</evidence>
<evidence type="ECO:0000313" key="4">
    <source>
        <dbReference type="Proteomes" id="UP000054302"/>
    </source>
</evidence>
<gene>
    <name evidence="3" type="ORF">PV10_08138</name>
</gene>
<accession>A0A0D1WI20</accession>